<dbReference type="GeneID" id="66106846"/>
<dbReference type="RefSeq" id="XP_043034301.1">
    <property type="nucleotide sequence ID" value="XM_043184549.1"/>
</dbReference>
<proteinExistence type="predicted"/>
<dbReference type="EMBL" id="MU250567">
    <property type="protein sequence ID" value="KAG7440801.1"/>
    <property type="molecule type" value="Genomic_DNA"/>
</dbReference>
<reference evidence="1" key="1">
    <citation type="submission" date="2020-11" db="EMBL/GenBank/DDBJ databases">
        <title>Adaptations for nitrogen fixation in a non-lichenized fungal sporocarp promotes dispersal by wood-feeding termites.</title>
        <authorList>
            <consortium name="DOE Joint Genome Institute"/>
            <person name="Koch R.A."/>
            <person name="Yoon G."/>
            <person name="Arayal U."/>
            <person name="Lail K."/>
            <person name="Amirebrahimi M."/>
            <person name="Labutti K."/>
            <person name="Lipzen A."/>
            <person name="Riley R."/>
            <person name="Barry K."/>
            <person name="Henrissat B."/>
            <person name="Grigoriev I.V."/>
            <person name="Herr J.R."/>
            <person name="Aime M.C."/>
        </authorList>
    </citation>
    <scope>NUCLEOTIDE SEQUENCE</scope>
    <source>
        <strain evidence="1">MCA 3950</strain>
    </source>
</reference>
<evidence type="ECO:0000313" key="1">
    <source>
        <dbReference type="EMBL" id="KAG7440801.1"/>
    </source>
</evidence>
<dbReference type="AlphaFoldDB" id="A0A9P7VIS5"/>
<protein>
    <submittedName>
        <fullName evidence="1">Uncharacterized protein</fullName>
    </submittedName>
</protein>
<dbReference type="OrthoDB" id="10616109at2759"/>
<dbReference type="Proteomes" id="UP000812287">
    <property type="component" value="Unassembled WGS sequence"/>
</dbReference>
<evidence type="ECO:0000313" key="2">
    <source>
        <dbReference type="Proteomes" id="UP000812287"/>
    </source>
</evidence>
<name>A0A9P7VIS5_9AGAR</name>
<gene>
    <name evidence="1" type="ORF">BT62DRAFT_923831</name>
</gene>
<comment type="caution">
    <text evidence="1">The sequence shown here is derived from an EMBL/GenBank/DDBJ whole genome shotgun (WGS) entry which is preliminary data.</text>
</comment>
<accession>A0A9P7VIS5</accession>
<sequence>MAHSLALPFQKYLTIHSFTGTIHSNHKHCAAQAMVAAHVQAHAAQAQAYVTLASVPASVVAPSAPVLTVEVPRVGPQKHCCLTKSKAIAKNTSDEEASTVAAMEEDTIMGNLNIPASTQPTDLMVIDDDVKIVINQDPSSGNIIEGHKVSLPKFIKHKNKSYLVHHYP</sequence>
<keyword evidence="2" id="KW-1185">Reference proteome</keyword>
<organism evidence="1 2">
    <name type="scientific">Guyanagaster necrorhizus</name>
    <dbReference type="NCBI Taxonomy" id="856835"/>
    <lineage>
        <taxon>Eukaryota</taxon>
        <taxon>Fungi</taxon>
        <taxon>Dikarya</taxon>
        <taxon>Basidiomycota</taxon>
        <taxon>Agaricomycotina</taxon>
        <taxon>Agaricomycetes</taxon>
        <taxon>Agaricomycetidae</taxon>
        <taxon>Agaricales</taxon>
        <taxon>Marasmiineae</taxon>
        <taxon>Physalacriaceae</taxon>
        <taxon>Guyanagaster</taxon>
    </lineage>
</organism>